<comment type="caution">
    <text evidence="1">The sequence shown here is derived from an EMBL/GenBank/DDBJ whole genome shotgun (WGS) entry which is preliminary data.</text>
</comment>
<organism evidence="1 2">
    <name type="scientific">Riccia sorocarpa</name>
    <dbReference type="NCBI Taxonomy" id="122646"/>
    <lineage>
        <taxon>Eukaryota</taxon>
        <taxon>Viridiplantae</taxon>
        <taxon>Streptophyta</taxon>
        <taxon>Embryophyta</taxon>
        <taxon>Marchantiophyta</taxon>
        <taxon>Marchantiopsida</taxon>
        <taxon>Marchantiidae</taxon>
        <taxon>Marchantiales</taxon>
        <taxon>Ricciaceae</taxon>
        <taxon>Riccia</taxon>
    </lineage>
</organism>
<evidence type="ECO:0000313" key="2">
    <source>
        <dbReference type="Proteomes" id="UP001633002"/>
    </source>
</evidence>
<reference evidence="1 2" key="1">
    <citation type="submission" date="2024-09" db="EMBL/GenBank/DDBJ databases">
        <title>Chromosome-scale assembly of Riccia sorocarpa.</title>
        <authorList>
            <person name="Paukszto L."/>
        </authorList>
    </citation>
    <scope>NUCLEOTIDE SEQUENCE [LARGE SCALE GENOMIC DNA]</scope>
    <source>
        <strain evidence="1">LP-2024</strain>
        <tissue evidence="1">Aerial parts of the thallus</tissue>
    </source>
</reference>
<dbReference type="Proteomes" id="UP001633002">
    <property type="component" value="Unassembled WGS sequence"/>
</dbReference>
<name>A0ABD3HW54_9MARC</name>
<accession>A0ABD3HW54</accession>
<proteinExistence type="predicted"/>
<sequence length="391" mass="45045">MSSAVKRGPHDLRIGTWNIGGLSSPPRKYWELKHLWQPLQQPQQWSLPEYLTTWEKQKSYLKSVHLQQRSQLQLLPQLEAELQHLHDENDLSEAYSSRITQLDEQVRKLRAWQHHRTFLYSRAQFLREGQASTRYFHRLYSKRRTQARLRVLQRDDGSIIEDPGDILEEFTGFYENLAREYPFHDRELQSLQKILSQVQPKLQPQHQTLLHSTPSSTEVIDVLKLFPSNKAPGSDAITVEARQAVLCAIRRILQEYCQATGSNINFNKSELVMLGLQRSFPSWAQEFGWKIPSPTEPVRYLGSGSIDYIGGMVDMARENQGLAVAVYYAEGIYCISDVSVCRSRILCKQTLASPMDFNSVDAALEDCLYVTISTQGQTLVLAHDHGSFFYR</sequence>
<evidence type="ECO:0000313" key="1">
    <source>
        <dbReference type="EMBL" id="KAL3694495.1"/>
    </source>
</evidence>
<dbReference type="EMBL" id="JBJQOH010000003">
    <property type="protein sequence ID" value="KAL3694495.1"/>
    <property type="molecule type" value="Genomic_DNA"/>
</dbReference>
<dbReference type="AlphaFoldDB" id="A0ABD3HW54"/>
<protein>
    <submittedName>
        <fullName evidence="1">Uncharacterized protein</fullName>
    </submittedName>
</protein>
<gene>
    <name evidence="1" type="ORF">R1sor_008146</name>
</gene>
<keyword evidence="2" id="KW-1185">Reference proteome</keyword>